<dbReference type="AlphaFoldDB" id="A0A8X6KFG9"/>
<reference evidence="2" key="1">
    <citation type="submission" date="2020-07" db="EMBL/GenBank/DDBJ databases">
        <title>Multicomponent nature underlies the extraordinary mechanical properties of spider dragline silk.</title>
        <authorList>
            <person name="Kono N."/>
            <person name="Nakamura H."/>
            <person name="Mori M."/>
            <person name="Yoshida Y."/>
            <person name="Ohtoshi R."/>
            <person name="Malay A.D."/>
            <person name="Moran D.A.P."/>
            <person name="Tomita M."/>
            <person name="Numata K."/>
            <person name="Arakawa K."/>
        </authorList>
    </citation>
    <scope>NUCLEOTIDE SEQUENCE</scope>
</reference>
<accession>A0A8X6KFG9</accession>
<dbReference type="Proteomes" id="UP000887116">
    <property type="component" value="Unassembled WGS sequence"/>
</dbReference>
<evidence type="ECO:0000256" key="1">
    <source>
        <dbReference type="SAM" id="MobiDB-lite"/>
    </source>
</evidence>
<feature type="region of interest" description="Disordered" evidence="1">
    <location>
        <begin position="1"/>
        <end position="22"/>
    </location>
</feature>
<evidence type="ECO:0000313" key="3">
    <source>
        <dbReference type="Proteomes" id="UP000887116"/>
    </source>
</evidence>
<comment type="caution">
    <text evidence="2">The sequence shown here is derived from an EMBL/GenBank/DDBJ whole genome shotgun (WGS) entry which is preliminary data.</text>
</comment>
<protein>
    <submittedName>
        <fullName evidence="2">Uncharacterized protein</fullName>
    </submittedName>
</protein>
<name>A0A8X6KFG9_TRICU</name>
<evidence type="ECO:0000313" key="2">
    <source>
        <dbReference type="EMBL" id="GFQ74495.1"/>
    </source>
</evidence>
<sequence length="87" mass="9752">GLNRALPHRTTSSGPVAFRGKDPVSVTARDPVLVDEKDHLGKSRRGVEEELSAMVDDLISGSQKNLEFMCNFSKINPLFLPRRFHFD</sequence>
<gene>
    <name evidence="2" type="ORF">TNCT_531411</name>
</gene>
<proteinExistence type="predicted"/>
<keyword evidence="3" id="KW-1185">Reference proteome</keyword>
<feature type="non-terminal residue" evidence="2">
    <location>
        <position position="1"/>
    </location>
</feature>
<organism evidence="2 3">
    <name type="scientific">Trichonephila clavata</name>
    <name type="common">Joro spider</name>
    <name type="synonym">Nephila clavata</name>
    <dbReference type="NCBI Taxonomy" id="2740835"/>
    <lineage>
        <taxon>Eukaryota</taxon>
        <taxon>Metazoa</taxon>
        <taxon>Ecdysozoa</taxon>
        <taxon>Arthropoda</taxon>
        <taxon>Chelicerata</taxon>
        <taxon>Arachnida</taxon>
        <taxon>Araneae</taxon>
        <taxon>Araneomorphae</taxon>
        <taxon>Entelegynae</taxon>
        <taxon>Araneoidea</taxon>
        <taxon>Nephilidae</taxon>
        <taxon>Trichonephila</taxon>
    </lineage>
</organism>
<dbReference type="EMBL" id="BMAO01021439">
    <property type="protein sequence ID" value="GFQ74495.1"/>
    <property type="molecule type" value="Genomic_DNA"/>
</dbReference>